<dbReference type="GO" id="GO:0016491">
    <property type="term" value="F:oxidoreductase activity"/>
    <property type="evidence" value="ECO:0007669"/>
    <property type="project" value="UniProtKB-KW"/>
</dbReference>
<dbReference type="Gene3D" id="3.90.25.10">
    <property type="entry name" value="UDP-galactose 4-epimerase, domain 1"/>
    <property type="match status" value="1"/>
</dbReference>
<dbReference type="EMBL" id="PVQB02000535">
    <property type="protein sequence ID" value="KAF4335753.1"/>
    <property type="molecule type" value="Genomic_DNA"/>
</dbReference>
<gene>
    <name evidence="4" type="ORF">FBEOM_10399</name>
</gene>
<proteinExistence type="predicted"/>
<dbReference type="InterPro" id="IPR008030">
    <property type="entry name" value="NmrA-like"/>
</dbReference>
<accession>A0A9P5ACH8</accession>
<dbReference type="Proteomes" id="UP000730481">
    <property type="component" value="Unassembled WGS sequence"/>
</dbReference>
<reference evidence="4" key="1">
    <citation type="journal article" date="2017" name="Mycologia">
        <title>Fusarium algeriense, sp. nov., a novel toxigenic crown rot pathogen of durum wheat from Algeria is nested in the Fusarium burgessii species complex.</title>
        <authorList>
            <person name="Laraba I."/>
            <person name="Keddad A."/>
            <person name="Boureghda H."/>
            <person name="Abdallah N."/>
            <person name="Vaughan M.M."/>
            <person name="Proctor R.H."/>
            <person name="Busman M."/>
            <person name="O'Donnell K."/>
        </authorList>
    </citation>
    <scope>NUCLEOTIDE SEQUENCE</scope>
    <source>
        <strain evidence="4">NRRL 25174</strain>
    </source>
</reference>
<keyword evidence="5" id="KW-1185">Reference proteome</keyword>
<keyword evidence="2" id="KW-0560">Oxidoreductase</keyword>
<evidence type="ECO:0000256" key="1">
    <source>
        <dbReference type="ARBA" id="ARBA00022857"/>
    </source>
</evidence>
<dbReference type="Gene3D" id="3.40.50.720">
    <property type="entry name" value="NAD(P)-binding Rossmann-like Domain"/>
    <property type="match status" value="1"/>
</dbReference>
<comment type="caution">
    <text evidence="4">The sequence shown here is derived from an EMBL/GenBank/DDBJ whole genome shotgun (WGS) entry which is preliminary data.</text>
</comment>
<dbReference type="PANTHER" id="PTHR47706:SF9">
    <property type="entry name" value="NMRA-LIKE DOMAIN-CONTAINING PROTEIN-RELATED"/>
    <property type="match status" value="1"/>
</dbReference>
<protein>
    <submittedName>
        <fullName evidence="4">Isoflavone reductase P3</fullName>
    </submittedName>
</protein>
<keyword evidence="1" id="KW-0521">NADP</keyword>
<sequence length="321" mass="35491">MLNVTIVGATGEVGLSTIDALSSSPNEFKLTAFVRPASINKPEVEQIKSKGVSVVAINLENNHEELFNALTGQDVVISSLVPFTTGPEIALATAAKQAGIKRFIPSAFGPPCPPAGVMLLRELKEAIINHVKKIYLPYTIIDVGLWYQVSLPSLPSGKIDYALKFPATVIAEDGSHATSVTDLRDVGKYVAKIITDERTLNKYVFAYNEVWTQEEIHIHLEKVSGEKIPRNLMATKDIEAIITDAQVKYDGSDKSLPFIFGLAGPQYLYCEWFRQDNLPEGARYLGYLSTKDLYPDFEPIKYVDYVDEVIQGKGKSIYANR</sequence>
<dbReference type="InterPro" id="IPR036291">
    <property type="entry name" value="NAD(P)-bd_dom_sf"/>
</dbReference>
<dbReference type="Pfam" id="PF05368">
    <property type="entry name" value="NmrA"/>
    <property type="match status" value="1"/>
</dbReference>
<feature type="domain" description="NmrA-like" evidence="3">
    <location>
        <begin position="4"/>
        <end position="241"/>
    </location>
</feature>
<evidence type="ECO:0000259" key="3">
    <source>
        <dbReference type="Pfam" id="PF05368"/>
    </source>
</evidence>
<evidence type="ECO:0000313" key="4">
    <source>
        <dbReference type="EMBL" id="KAF4335753.1"/>
    </source>
</evidence>
<reference evidence="4" key="2">
    <citation type="submission" date="2020-02" db="EMBL/GenBank/DDBJ databases">
        <title>Identification and distribution of gene clusters putatively required for synthesis of sphingolipid metabolism inhibitors in phylogenetically diverse species of the filamentous fungus Fusarium.</title>
        <authorList>
            <person name="Kim H.-S."/>
            <person name="Busman M."/>
            <person name="Brown D.W."/>
            <person name="Divon H."/>
            <person name="Uhlig S."/>
            <person name="Proctor R.H."/>
        </authorList>
    </citation>
    <scope>NUCLEOTIDE SEQUENCE</scope>
    <source>
        <strain evidence="4">NRRL 25174</strain>
    </source>
</reference>
<name>A0A9P5ACH8_9HYPO</name>
<dbReference type="AlphaFoldDB" id="A0A9P5ACH8"/>
<dbReference type="OrthoDB" id="419598at2759"/>
<evidence type="ECO:0000313" key="5">
    <source>
        <dbReference type="Proteomes" id="UP000730481"/>
    </source>
</evidence>
<organism evidence="4 5">
    <name type="scientific">Fusarium beomiforme</name>
    <dbReference type="NCBI Taxonomy" id="44412"/>
    <lineage>
        <taxon>Eukaryota</taxon>
        <taxon>Fungi</taxon>
        <taxon>Dikarya</taxon>
        <taxon>Ascomycota</taxon>
        <taxon>Pezizomycotina</taxon>
        <taxon>Sordariomycetes</taxon>
        <taxon>Hypocreomycetidae</taxon>
        <taxon>Hypocreales</taxon>
        <taxon>Nectriaceae</taxon>
        <taxon>Fusarium</taxon>
        <taxon>Fusarium burgessii species complex</taxon>
    </lineage>
</organism>
<dbReference type="InterPro" id="IPR051609">
    <property type="entry name" value="NmrA/Isoflavone_reductase-like"/>
</dbReference>
<dbReference type="PANTHER" id="PTHR47706">
    <property type="entry name" value="NMRA-LIKE FAMILY PROTEIN"/>
    <property type="match status" value="1"/>
</dbReference>
<evidence type="ECO:0000256" key="2">
    <source>
        <dbReference type="ARBA" id="ARBA00023002"/>
    </source>
</evidence>
<dbReference type="SUPFAM" id="SSF51735">
    <property type="entry name" value="NAD(P)-binding Rossmann-fold domains"/>
    <property type="match status" value="1"/>
</dbReference>